<feature type="transmembrane region" description="Helical" evidence="12">
    <location>
        <begin position="113"/>
        <end position="133"/>
    </location>
</feature>
<dbReference type="FunFam" id="1.20.1560.10:FF:000102">
    <property type="entry name" value="ABC multidrug transporter Mdr1"/>
    <property type="match status" value="1"/>
</dbReference>
<evidence type="ECO:0000256" key="3">
    <source>
        <dbReference type="ARBA" id="ARBA00022448"/>
    </source>
</evidence>
<dbReference type="EMBL" id="LNRQ01000009">
    <property type="protein sequence ID" value="KZM82852.1"/>
    <property type="molecule type" value="Genomic_DNA"/>
</dbReference>
<dbReference type="PROSITE" id="PS50929">
    <property type="entry name" value="ABC_TM1F"/>
    <property type="match status" value="2"/>
</dbReference>
<dbReference type="InterPro" id="IPR017871">
    <property type="entry name" value="ABC_transporter-like_CS"/>
</dbReference>
<keyword evidence="5" id="KW-0677">Repeat</keyword>
<dbReference type="CDD" id="cd18577">
    <property type="entry name" value="ABC_6TM_Pgp_ABCB1_D1_like"/>
    <property type="match status" value="1"/>
</dbReference>
<evidence type="ECO:0000256" key="10">
    <source>
        <dbReference type="ARBA" id="ARBA00023180"/>
    </source>
</evidence>
<dbReference type="Pfam" id="PF00664">
    <property type="entry name" value="ABC_membrane"/>
    <property type="match status" value="2"/>
</dbReference>
<feature type="transmembrane region" description="Helical" evidence="12">
    <location>
        <begin position="720"/>
        <end position="744"/>
    </location>
</feature>
<dbReference type="GO" id="GO:0016887">
    <property type="term" value="F:ATP hydrolysis activity"/>
    <property type="evidence" value="ECO:0007669"/>
    <property type="project" value="InterPro"/>
</dbReference>
<feature type="transmembrane region" description="Helical" evidence="12">
    <location>
        <begin position="62"/>
        <end position="86"/>
    </location>
</feature>
<keyword evidence="10" id="KW-0325">Glycoprotein</keyword>
<feature type="compositionally biased region" description="Polar residues" evidence="11">
    <location>
        <begin position="639"/>
        <end position="649"/>
    </location>
</feature>
<dbReference type="InterPro" id="IPR003593">
    <property type="entry name" value="AAA+_ATPase"/>
</dbReference>
<evidence type="ECO:0000313" key="16">
    <source>
        <dbReference type="EMBL" id="WOH15795.1"/>
    </source>
</evidence>
<reference evidence="16" key="2">
    <citation type="submission" date="2022-03" db="EMBL/GenBank/DDBJ databases">
        <title>Draft title - Genomic analysis of global carrot germplasm unveils the trajectory of domestication and the origin of high carotenoid orange carrot.</title>
        <authorList>
            <person name="Iorizzo M."/>
            <person name="Ellison S."/>
            <person name="Senalik D."/>
            <person name="Macko-Podgorni A."/>
            <person name="Grzebelus D."/>
            <person name="Bostan H."/>
            <person name="Rolling W."/>
            <person name="Curaba J."/>
            <person name="Simon P."/>
        </authorList>
    </citation>
    <scope>NUCLEOTIDE SEQUENCE</scope>
    <source>
        <tissue evidence="16">Leaf</tissue>
    </source>
</reference>
<evidence type="ECO:0000256" key="12">
    <source>
        <dbReference type="SAM" id="Phobius"/>
    </source>
</evidence>
<dbReference type="InterPro" id="IPR036640">
    <property type="entry name" value="ABC1_TM_sf"/>
</dbReference>
<keyword evidence="9 12" id="KW-0472">Membrane</keyword>
<sequence length="1289" mass="139523">MDGDNKAGETATTVNNLPVTEEALKFPERSSDKQDLAKGKKKEVANSVPFHKLFLFADSTDYALMFIGAITAVGSGISFPLMTLILGDLVDTFGGTVDTTKVVHAVSMVALEYVYLALGSGVAAVLQVVCWNITGERQAARIRCLYLKAILRQDVAFFDIESRTGEVVERLSADTVIIQGVLTEKVGKFMQLVSTFLGGFVIAFVKGWLLALVLMSSIPCIVIASGMMTIFLGKLMTRGQAAYIEAANVVEQTVGSIRTVASFTGERQAISKFDESLDTAYLSGVKEGLAAGLGAGIYMLVLYNSYALAVWFGGRMILHKNYTAGEAINVIIAVLTGSISLGQASPCLTAFAAGQVAACKIYETLNRIPEIDSFNPKGRKLDDINGDVELRDVYFSYPSRPNELIFNGLHLTVPSGTTTALVGYSGSGKSTVISLIERFYDPQAGEVLIDHINLKDFQLRWIRSRIGLVSQEPVLFASSIKENIAYGKDGATLEEIKAAAELSNAAKFIDSLPQGLDTLVGVHGTQMSGGQKQRIAIARAIVKNPKILLLDEATSALDVESERTVQEALDRLMVSRTTLVVAHRLSTVKNADTIAVIYKGNIVERGSNSELLQDPKGAYSQLVKLQRIGRVPEQQVATLQDIPDSSTTNSERHPRQQISEIGTISTRLSETSINDSHSLTGRLGVPSSTIVSDKATADTPSDKLEKFTLRRLAYLNKPEIPVLIVGFLAALANGIILPTFGLLFSSIIKTFYESGHKLQKDSEFWALMFVGLGVASFVAMPLRTYCFAVAGCKLIRRLRLMCFEKVIHMEISWFDKLENSSGAIGARLSADASAVKGIVGDALGFLVQIAATAIAGLVIGFQASWQLSTVLLVMLPLVGLNGYFQIKSFVGFHAKSKKLYEDASQFANDAVGSIRTVSSFCAEDKIVQLYKKKSEGPLRAGIRQGFITGSGIGISMFLLFSVYATCFYAGARFLEAGKIKVPEIFQVFFGLTMTAVGISQSGALAPDTGKAKSAAASIFALLDQKSLIESRDDNGITVENMKGDIEFQHVNFVYPTRPDFFVFRDFCLIIPCGQTVALVGESGSGKSTVISLSQRFYDPDSGNITIDGINIQDFKLKWLRQQMGLVSQEPVLFNDSIKFNIAYGMEGNATDAEILAAAKLANAHNFISALQQGYDTRVGERGIQLSGGQKQRVAIARAILKNPKILLLDEATSALDSESEKVVQEALDKIMAERRTTTVVVAHRLSTVKNADLIVVVKNGLVEEKGKHEELMNVKDGIYSFLVSCSSAC</sequence>
<evidence type="ECO:0000256" key="6">
    <source>
        <dbReference type="ARBA" id="ARBA00022741"/>
    </source>
</evidence>
<feature type="transmembrane region" description="Helical" evidence="12">
    <location>
        <begin position="211"/>
        <end position="232"/>
    </location>
</feature>
<dbReference type="FunFam" id="1.20.1560.10:FF:000009">
    <property type="entry name" value="ABC transporter B family member 1"/>
    <property type="match status" value="1"/>
</dbReference>
<dbReference type="PANTHER" id="PTHR43394">
    <property type="entry name" value="ATP-DEPENDENT PERMEASE MDL1, MITOCHONDRIAL"/>
    <property type="match status" value="1"/>
</dbReference>
<evidence type="ECO:0000256" key="1">
    <source>
        <dbReference type="ARBA" id="ARBA00004651"/>
    </source>
</evidence>
<dbReference type="SUPFAM" id="SSF52540">
    <property type="entry name" value="P-loop containing nucleoside triphosphate hydrolases"/>
    <property type="match status" value="2"/>
</dbReference>
<feature type="transmembrane region" description="Helical" evidence="12">
    <location>
        <begin position="764"/>
        <end position="791"/>
    </location>
</feature>
<evidence type="ECO:0000259" key="13">
    <source>
        <dbReference type="PROSITE" id="PS50893"/>
    </source>
</evidence>
<feature type="domain" description="ABC transporter" evidence="13">
    <location>
        <begin position="1045"/>
        <end position="1284"/>
    </location>
</feature>
<feature type="region of interest" description="Disordered" evidence="11">
    <location>
        <begin position="639"/>
        <end position="661"/>
    </location>
</feature>
<feature type="transmembrane region" description="Helical" evidence="12">
    <location>
        <begin position="867"/>
        <end position="886"/>
    </location>
</feature>
<feature type="transmembrane region" description="Helical" evidence="12">
    <location>
        <begin position="946"/>
        <end position="970"/>
    </location>
</feature>
<dbReference type="InterPro" id="IPR027417">
    <property type="entry name" value="P-loop_NTPase"/>
</dbReference>
<accession>A0A175YJ08</accession>
<evidence type="ECO:0000256" key="7">
    <source>
        <dbReference type="ARBA" id="ARBA00022840"/>
    </source>
</evidence>
<proteinExistence type="inferred from homology"/>
<evidence type="ECO:0000256" key="8">
    <source>
        <dbReference type="ARBA" id="ARBA00022989"/>
    </source>
</evidence>
<dbReference type="GO" id="GO:0010328">
    <property type="term" value="F:auxin influx transmembrane transporter activity"/>
    <property type="evidence" value="ECO:0007669"/>
    <property type="project" value="UniProtKB-ARBA"/>
</dbReference>
<dbReference type="KEGG" id="dcr:108201560"/>
<dbReference type="GO" id="GO:0005886">
    <property type="term" value="C:plasma membrane"/>
    <property type="evidence" value="ECO:0007669"/>
    <property type="project" value="UniProtKB-SubCell"/>
</dbReference>
<dbReference type="Pfam" id="PF00005">
    <property type="entry name" value="ABC_tran"/>
    <property type="match status" value="2"/>
</dbReference>
<dbReference type="PANTHER" id="PTHR43394:SF16">
    <property type="entry name" value="ABC TRANSPORTER B FAMILY MEMBER 4-LIKE ISOFORM X1"/>
    <property type="match status" value="1"/>
</dbReference>
<dbReference type="Gramene" id="KZM82852">
    <property type="protein sequence ID" value="KZM82852"/>
    <property type="gene ID" value="DCAR_030421"/>
</dbReference>
<dbReference type="PROSITE" id="PS00211">
    <property type="entry name" value="ABC_TRANSPORTER_1"/>
    <property type="match status" value="2"/>
</dbReference>
<dbReference type="GO" id="GO:0005743">
    <property type="term" value="C:mitochondrial inner membrane"/>
    <property type="evidence" value="ECO:0007669"/>
    <property type="project" value="TreeGrafter"/>
</dbReference>
<evidence type="ECO:0000256" key="5">
    <source>
        <dbReference type="ARBA" id="ARBA00022737"/>
    </source>
</evidence>
<dbReference type="Gene3D" id="3.40.50.300">
    <property type="entry name" value="P-loop containing nucleotide triphosphate hydrolases"/>
    <property type="match status" value="2"/>
</dbReference>
<dbReference type="CDD" id="cd18578">
    <property type="entry name" value="ABC_6TM_Pgp_ABCB1_D2_like"/>
    <property type="match status" value="1"/>
</dbReference>
<evidence type="ECO:0000256" key="11">
    <source>
        <dbReference type="SAM" id="MobiDB-lite"/>
    </source>
</evidence>
<dbReference type="Gene3D" id="1.20.1560.10">
    <property type="entry name" value="ABC transporter type 1, transmembrane domain"/>
    <property type="match status" value="3"/>
</dbReference>
<comment type="subcellular location">
    <subcellularLocation>
        <location evidence="1">Cell membrane</location>
        <topology evidence="1">Multi-pass membrane protein</topology>
    </subcellularLocation>
</comment>
<dbReference type="CDD" id="cd03249">
    <property type="entry name" value="ABC_MTABC3_MDL1_MDL2"/>
    <property type="match status" value="2"/>
</dbReference>
<dbReference type="SUPFAM" id="SSF90123">
    <property type="entry name" value="ABC transporter transmembrane region"/>
    <property type="match status" value="2"/>
</dbReference>
<dbReference type="PROSITE" id="PS50893">
    <property type="entry name" value="ABC_TRANSPORTER_2"/>
    <property type="match status" value="2"/>
</dbReference>
<keyword evidence="4 12" id="KW-0812">Transmembrane</keyword>
<reference evidence="15" key="1">
    <citation type="journal article" date="2016" name="Nat. Genet.">
        <title>A high-quality carrot genome assembly provides new insights into carotenoid accumulation and asterid genome evolution.</title>
        <authorList>
            <person name="Iorizzo M."/>
            <person name="Ellison S."/>
            <person name="Senalik D."/>
            <person name="Zeng P."/>
            <person name="Satapoomin P."/>
            <person name="Huang J."/>
            <person name="Bowman M."/>
            <person name="Iovene M."/>
            <person name="Sanseverino W."/>
            <person name="Cavagnaro P."/>
            <person name="Yildiz M."/>
            <person name="Macko-Podgorni A."/>
            <person name="Moranska E."/>
            <person name="Grzebelus E."/>
            <person name="Grzebelus D."/>
            <person name="Ashrafi H."/>
            <person name="Zheng Z."/>
            <person name="Cheng S."/>
            <person name="Spooner D."/>
            <person name="Van Deynze A."/>
            <person name="Simon P."/>
        </authorList>
    </citation>
    <scope>NUCLEOTIDE SEQUENCE [LARGE SCALE GENOMIC DNA]</scope>
    <source>
        <tissue evidence="15">Leaf</tissue>
    </source>
</reference>
<evidence type="ECO:0000259" key="14">
    <source>
        <dbReference type="PROSITE" id="PS50929"/>
    </source>
</evidence>
<keyword evidence="7" id="KW-0067">ATP-binding</keyword>
<dbReference type="SMART" id="SM00382">
    <property type="entry name" value="AAA"/>
    <property type="match status" value="2"/>
</dbReference>
<dbReference type="GO" id="GO:0015421">
    <property type="term" value="F:ABC-type oligopeptide transporter activity"/>
    <property type="evidence" value="ECO:0007669"/>
    <property type="project" value="TreeGrafter"/>
</dbReference>
<dbReference type="FunFam" id="3.40.50.300:FF:000066">
    <property type="entry name" value="ABC transporter B family member 1"/>
    <property type="match status" value="2"/>
</dbReference>
<dbReference type="GO" id="GO:0090374">
    <property type="term" value="P:oligopeptide export from mitochondrion"/>
    <property type="evidence" value="ECO:0007669"/>
    <property type="project" value="TreeGrafter"/>
</dbReference>
<dbReference type="InterPro" id="IPR003439">
    <property type="entry name" value="ABC_transporter-like_ATP-bd"/>
</dbReference>
<evidence type="ECO:0000313" key="17">
    <source>
        <dbReference type="Proteomes" id="UP000077755"/>
    </source>
</evidence>
<evidence type="ECO:0000313" key="15">
    <source>
        <dbReference type="EMBL" id="KZM82852.1"/>
    </source>
</evidence>
<dbReference type="GO" id="GO:0010329">
    <property type="term" value="F:auxin efflux transmembrane transporter activity"/>
    <property type="evidence" value="ECO:0007669"/>
    <property type="project" value="UniProtKB-ARBA"/>
</dbReference>
<dbReference type="OrthoDB" id="6500128at2759"/>
<evidence type="ECO:0000256" key="4">
    <source>
        <dbReference type="ARBA" id="ARBA00022692"/>
    </source>
</evidence>
<feature type="domain" description="ABC transporter" evidence="13">
    <location>
        <begin position="388"/>
        <end position="624"/>
    </location>
</feature>
<feature type="transmembrane region" description="Helical" evidence="12">
    <location>
        <begin position="842"/>
        <end position="861"/>
    </location>
</feature>
<evidence type="ECO:0000256" key="2">
    <source>
        <dbReference type="ARBA" id="ARBA00007577"/>
    </source>
</evidence>
<name>A0A175YJ08_DAUCS</name>
<dbReference type="GO" id="GO:0005524">
    <property type="term" value="F:ATP binding"/>
    <property type="evidence" value="ECO:0007669"/>
    <property type="project" value="UniProtKB-KW"/>
</dbReference>
<feature type="domain" description="ABC transmembrane type-1" evidence="14">
    <location>
        <begin position="66"/>
        <end position="353"/>
    </location>
</feature>
<dbReference type="InterPro" id="IPR011527">
    <property type="entry name" value="ABC1_TM_dom"/>
</dbReference>
<organism evidence="15">
    <name type="scientific">Daucus carota subsp. sativus</name>
    <name type="common">Carrot</name>
    <dbReference type="NCBI Taxonomy" id="79200"/>
    <lineage>
        <taxon>Eukaryota</taxon>
        <taxon>Viridiplantae</taxon>
        <taxon>Streptophyta</taxon>
        <taxon>Embryophyta</taxon>
        <taxon>Tracheophyta</taxon>
        <taxon>Spermatophyta</taxon>
        <taxon>Magnoliopsida</taxon>
        <taxon>eudicotyledons</taxon>
        <taxon>Gunneridae</taxon>
        <taxon>Pentapetalae</taxon>
        <taxon>asterids</taxon>
        <taxon>campanulids</taxon>
        <taxon>Apiales</taxon>
        <taxon>Apiaceae</taxon>
        <taxon>Apioideae</taxon>
        <taxon>Scandiceae</taxon>
        <taxon>Daucinae</taxon>
        <taxon>Daucus</taxon>
        <taxon>Daucus sect. Daucus</taxon>
    </lineage>
</organism>
<feature type="domain" description="ABC transmembrane type-1" evidence="14">
    <location>
        <begin position="724"/>
        <end position="1010"/>
    </location>
</feature>
<evidence type="ECO:0000256" key="9">
    <source>
        <dbReference type="ARBA" id="ARBA00023136"/>
    </source>
</evidence>
<dbReference type="InterPro" id="IPR039421">
    <property type="entry name" value="Type_1_exporter"/>
</dbReference>
<evidence type="ECO:0008006" key="18">
    <source>
        <dbReference type="Google" id="ProtNLM"/>
    </source>
</evidence>
<keyword evidence="3" id="KW-0813">Transport</keyword>
<keyword evidence="17" id="KW-1185">Reference proteome</keyword>
<comment type="similarity">
    <text evidence="2">Belongs to the ABC transporter superfamily. ABCB family. Multidrug resistance exporter (TC 3.A.1.201) subfamily.</text>
</comment>
<gene>
    <name evidence="15" type="ORF">DCAR_030421</name>
    <name evidence="16" type="ORF">DCAR_0935341</name>
</gene>
<dbReference type="Proteomes" id="UP000077755">
    <property type="component" value="Chromosome 9"/>
</dbReference>
<dbReference type="EMBL" id="CP093351">
    <property type="protein sequence ID" value="WOH15795.1"/>
    <property type="molecule type" value="Genomic_DNA"/>
</dbReference>
<keyword evidence="8 12" id="KW-1133">Transmembrane helix</keyword>
<dbReference type="OMA" id="WNITGER"/>
<protein>
    <recommendedName>
        <fullName evidence="18">MDR-like ABC transporter</fullName>
    </recommendedName>
</protein>
<keyword evidence="6" id="KW-0547">Nucleotide-binding</keyword>